<dbReference type="GeneID" id="9677364"/>
<feature type="compositionally biased region" description="Basic and acidic residues" evidence="1">
    <location>
        <begin position="17"/>
        <end position="34"/>
    </location>
</feature>
<feature type="region of interest" description="Disordered" evidence="1">
    <location>
        <begin position="1"/>
        <end position="103"/>
    </location>
</feature>
<reference evidence="2 3" key="1">
    <citation type="journal article" date="2009" name="PLoS Genet.">
        <title>The genome of Nectria haematococca: contribution of supernumerary chromosomes to gene expansion.</title>
        <authorList>
            <person name="Coleman J.J."/>
            <person name="Rounsley S.D."/>
            <person name="Rodriguez-Carres M."/>
            <person name="Kuo A."/>
            <person name="Wasmann C.C."/>
            <person name="Grimwood J."/>
            <person name="Schmutz J."/>
            <person name="Taga M."/>
            <person name="White G.J."/>
            <person name="Zhou S."/>
            <person name="Schwartz D.C."/>
            <person name="Freitag M."/>
            <person name="Ma L.J."/>
            <person name="Danchin E.G."/>
            <person name="Henrissat B."/>
            <person name="Coutinho P.M."/>
            <person name="Nelson D.R."/>
            <person name="Straney D."/>
            <person name="Napoli C.A."/>
            <person name="Barker B.M."/>
            <person name="Gribskov M."/>
            <person name="Rep M."/>
            <person name="Kroken S."/>
            <person name="Molnar I."/>
            <person name="Rensing C."/>
            <person name="Kennell J.C."/>
            <person name="Zamora J."/>
            <person name="Farman M.L."/>
            <person name="Selker E.U."/>
            <person name="Salamov A."/>
            <person name="Shapiro H."/>
            <person name="Pangilinan J."/>
            <person name="Lindquist E."/>
            <person name="Lamers C."/>
            <person name="Grigoriev I.V."/>
            <person name="Geiser D.M."/>
            <person name="Covert S.F."/>
            <person name="Temporini E."/>
            <person name="Vanetten H.D."/>
        </authorList>
    </citation>
    <scope>NUCLEOTIDE SEQUENCE [LARGE SCALE GENOMIC DNA]</scope>
    <source>
        <strain evidence="3">ATCC MYA-4622 / CBS 123669 / FGSC 9596 / NRRL 45880 / 77-13-4</strain>
    </source>
</reference>
<evidence type="ECO:0000313" key="3">
    <source>
        <dbReference type="Proteomes" id="UP000005206"/>
    </source>
</evidence>
<dbReference type="HOGENOM" id="CLU_1768588_0_0_1"/>
<feature type="compositionally biased region" description="Low complexity" evidence="1">
    <location>
        <begin position="41"/>
        <end position="57"/>
    </location>
</feature>
<dbReference type="Proteomes" id="UP000005206">
    <property type="component" value="Chromosome 1"/>
</dbReference>
<dbReference type="AlphaFoldDB" id="C7YVX0"/>
<name>C7YVX0_FUSV7</name>
<evidence type="ECO:0000313" key="2">
    <source>
        <dbReference type="EMBL" id="EEU44076.1"/>
    </source>
</evidence>
<feature type="compositionally biased region" description="Basic and acidic residues" evidence="1">
    <location>
        <begin position="67"/>
        <end position="103"/>
    </location>
</feature>
<accession>C7YVX0</accession>
<proteinExistence type="predicted"/>
<evidence type="ECO:0000256" key="1">
    <source>
        <dbReference type="SAM" id="MobiDB-lite"/>
    </source>
</evidence>
<sequence>MRSDGDAKRGIATATADHTKHGLEATIWRRESSRRPQVQETGSGSSVGVYSTYVRGSGPRGGMAHISPEEDPVRCHIDRPGIHEPRLEDRGTKLGPRPDARCSHEEMEHSFTVVRVPLGVDLENDSFKFELEESLEEAPRDPWERTR</sequence>
<gene>
    <name evidence="2" type="ORF">NECHADRAFT_74105</name>
</gene>
<protein>
    <submittedName>
        <fullName evidence="2">Uncharacterized protein</fullName>
    </submittedName>
</protein>
<organism evidence="2 3">
    <name type="scientific">Fusarium vanettenii (strain ATCC MYA-4622 / CBS 123669 / FGSC 9596 / NRRL 45880 / 77-13-4)</name>
    <name type="common">Fusarium solani subsp. pisi</name>
    <dbReference type="NCBI Taxonomy" id="660122"/>
    <lineage>
        <taxon>Eukaryota</taxon>
        <taxon>Fungi</taxon>
        <taxon>Dikarya</taxon>
        <taxon>Ascomycota</taxon>
        <taxon>Pezizomycotina</taxon>
        <taxon>Sordariomycetes</taxon>
        <taxon>Hypocreomycetidae</taxon>
        <taxon>Hypocreales</taxon>
        <taxon>Nectriaceae</taxon>
        <taxon>Fusarium</taxon>
        <taxon>Fusarium solani species complex</taxon>
        <taxon>Fusarium vanettenii</taxon>
    </lineage>
</organism>
<dbReference type="EMBL" id="GG698901">
    <property type="protein sequence ID" value="EEU44076.1"/>
    <property type="molecule type" value="Genomic_DNA"/>
</dbReference>
<keyword evidence="3" id="KW-1185">Reference proteome</keyword>
<dbReference type="VEuPathDB" id="FungiDB:NECHADRAFT_74105"/>
<dbReference type="RefSeq" id="XP_003049789.1">
    <property type="nucleotide sequence ID" value="XM_003049743.1"/>
</dbReference>
<dbReference type="InParanoid" id="C7YVX0"/>
<dbReference type="KEGG" id="nhe:NECHADRAFT_74105"/>